<dbReference type="SUPFAM" id="SSF52833">
    <property type="entry name" value="Thioredoxin-like"/>
    <property type="match status" value="1"/>
</dbReference>
<dbReference type="InterPro" id="IPR013766">
    <property type="entry name" value="Thioredoxin_domain"/>
</dbReference>
<dbReference type="InterPro" id="IPR036249">
    <property type="entry name" value="Thioredoxin-like_sf"/>
</dbReference>
<reference evidence="2" key="1">
    <citation type="submission" date="2018-06" db="EMBL/GenBank/DDBJ databases">
        <authorList>
            <person name="Zhirakovskaya E."/>
        </authorList>
    </citation>
    <scope>NUCLEOTIDE SEQUENCE</scope>
</reference>
<protein>
    <recommendedName>
        <fullName evidence="1">Thioredoxin domain-containing protein</fullName>
    </recommendedName>
</protein>
<evidence type="ECO:0000313" key="2">
    <source>
        <dbReference type="EMBL" id="VAW68600.1"/>
    </source>
</evidence>
<evidence type="ECO:0000259" key="1">
    <source>
        <dbReference type="Pfam" id="PF00085"/>
    </source>
</evidence>
<dbReference type="EMBL" id="UOFI01000134">
    <property type="protein sequence ID" value="VAW68600.1"/>
    <property type="molecule type" value="Genomic_DNA"/>
</dbReference>
<feature type="domain" description="Thioredoxin" evidence="1">
    <location>
        <begin position="39"/>
        <end position="116"/>
    </location>
</feature>
<proteinExistence type="predicted"/>
<dbReference type="AlphaFoldDB" id="A0A3B0XV29"/>
<sequence length="134" mass="15338">MRLKKYRVWLLAALIIGAIFIVKTQLPKKQIELKNTQFSGPAVILFRGDNSPSCQRIDQLVSEAEPRYRGKISFHQFDWSADNLLIERYQVRFLPTVLFIDKNGDERARSVGESPAVQAKLKATLARLDPLLLQ</sequence>
<dbReference type="CDD" id="cd02947">
    <property type="entry name" value="TRX_family"/>
    <property type="match status" value="1"/>
</dbReference>
<organism evidence="2">
    <name type="scientific">hydrothermal vent metagenome</name>
    <dbReference type="NCBI Taxonomy" id="652676"/>
    <lineage>
        <taxon>unclassified sequences</taxon>
        <taxon>metagenomes</taxon>
        <taxon>ecological metagenomes</taxon>
    </lineage>
</organism>
<gene>
    <name evidence="2" type="ORF">MNBD_GAMMA09-2688</name>
</gene>
<dbReference type="Pfam" id="PF00085">
    <property type="entry name" value="Thioredoxin"/>
    <property type="match status" value="1"/>
</dbReference>
<dbReference type="Gene3D" id="3.40.30.10">
    <property type="entry name" value="Glutaredoxin"/>
    <property type="match status" value="1"/>
</dbReference>
<name>A0A3B0XV29_9ZZZZ</name>
<accession>A0A3B0XV29</accession>